<dbReference type="EMBL" id="JBEWTB010000002">
    <property type="protein sequence ID" value="MET4757825.1"/>
    <property type="molecule type" value="Genomic_DNA"/>
</dbReference>
<dbReference type="SUPFAM" id="SSF49785">
    <property type="entry name" value="Galactose-binding domain-like"/>
    <property type="match status" value="1"/>
</dbReference>
<keyword evidence="2" id="KW-1185">Reference proteome</keyword>
<evidence type="ECO:0008006" key="3">
    <source>
        <dbReference type="Google" id="ProtNLM"/>
    </source>
</evidence>
<sequence>MDFKNSVIAFALTSESNLSFDIGNIQMIPFSTDASPVLNCTNDSETLTGLTSDVYRRWKGQDGGFVRTGWGNNPSVTHPAELHFPSEGGIGATYKNDGYGENGGLILNIKADEKQRDISRYIETGTLSFNIKVARFGSHSGEMSVHMGSGSSEESHSATYLIKGLAEGEEKTVHIPLKSFFMTESGAIDITSIQTINRPVMIQQP</sequence>
<comment type="caution">
    <text evidence="1">The sequence shown here is derived from an EMBL/GenBank/DDBJ whole genome shotgun (WGS) entry which is preliminary data.</text>
</comment>
<dbReference type="Proteomes" id="UP001549366">
    <property type="component" value="Unassembled WGS sequence"/>
</dbReference>
<dbReference type="Gene3D" id="2.60.120.430">
    <property type="entry name" value="Galactose-binding lectin"/>
    <property type="match status" value="1"/>
</dbReference>
<reference evidence="1 2" key="1">
    <citation type="submission" date="2024-06" db="EMBL/GenBank/DDBJ databases">
        <title>Genomic Encyclopedia of Type Strains, Phase V (KMG-V): Genome sequencing to study the core and pangenomes of soil and plant-associated prokaryotes.</title>
        <authorList>
            <person name="Whitman W."/>
        </authorList>
    </citation>
    <scope>NUCLEOTIDE SEQUENCE [LARGE SCALE GENOMIC DNA]</scope>
    <source>
        <strain evidence="1 2">NE40</strain>
    </source>
</reference>
<gene>
    <name evidence="1" type="ORF">V5J35_003017</name>
</gene>
<organism evidence="1 2">
    <name type="scientific">Endozoicomonas lisbonensis</name>
    <dbReference type="NCBI Taxonomy" id="3120522"/>
    <lineage>
        <taxon>Bacteria</taxon>
        <taxon>Pseudomonadati</taxon>
        <taxon>Pseudomonadota</taxon>
        <taxon>Gammaproteobacteria</taxon>
        <taxon>Oceanospirillales</taxon>
        <taxon>Endozoicomonadaceae</taxon>
        <taxon>Endozoicomonas</taxon>
    </lineage>
</organism>
<proteinExistence type="predicted"/>
<evidence type="ECO:0000313" key="2">
    <source>
        <dbReference type="Proteomes" id="UP001549366"/>
    </source>
</evidence>
<dbReference type="InterPro" id="IPR008979">
    <property type="entry name" value="Galactose-bd-like_sf"/>
</dbReference>
<dbReference type="RefSeq" id="WP_354007951.1">
    <property type="nucleotide sequence ID" value="NZ_JBEWTA010000001.1"/>
</dbReference>
<protein>
    <recommendedName>
        <fullName evidence="3">Phage tail protein</fullName>
    </recommendedName>
</protein>
<accession>A0ABV2SJ97</accession>
<evidence type="ECO:0000313" key="1">
    <source>
        <dbReference type="EMBL" id="MET4757825.1"/>
    </source>
</evidence>
<name>A0ABV2SJ97_9GAMM</name>